<feature type="repeat" description="Solcar" evidence="8">
    <location>
        <begin position="177"/>
        <end position="260"/>
    </location>
</feature>
<comment type="subcellular location">
    <subcellularLocation>
        <location evidence="1">Membrane</location>
        <topology evidence="1">Multi-pass membrane protein</topology>
    </subcellularLocation>
</comment>
<dbReference type="InterPro" id="IPR018108">
    <property type="entry name" value="MCP_transmembrane"/>
</dbReference>
<dbReference type="AlphaFoldDB" id="A0AAW1PH73"/>
<comment type="caution">
    <text evidence="11">The sequence shown here is derived from an EMBL/GenBank/DDBJ whole genome shotgun (WGS) entry which is preliminary data.</text>
</comment>
<evidence type="ECO:0000256" key="6">
    <source>
        <dbReference type="ARBA" id="ARBA00022989"/>
    </source>
</evidence>
<evidence type="ECO:0000313" key="12">
    <source>
        <dbReference type="Proteomes" id="UP001489004"/>
    </source>
</evidence>
<evidence type="ECO:0000313" key="11">
    <source>
        <dbReference type="EMBL" id="KAK9809175.1"/>
    </source>
</evidence>
<keyword evidence="12" id="KW-1185">Reference proteome</keyword>
<evidence type="ECO:0000256" key="9">
    <source>
        <dbReference type="RuleBase" id="RU000488"/>
    </source>
</evidence>
<feature type="repeat" description="Solcar" evidence="8">
    <location>
        <begin position="282"/>
        <end position="374"/>
    </location>
</feature>
<dbReference type="Gene3D" id="1.50.40.10">
    <property type="entry name" value="Mitochondrial carrier domain"/>
    <property type="match status" value="2"/>
</dbReference>
<feature type="region of interest" description="Disordered" evidence="10">
    <location>
        <begin position="1"/>
        <end position="24"/>
    </location>
</feature>
<evidence type="ECO:0000256" key="7">
    <source>
        <dbReference type="ARBA" id="ARBA00023136"/>
    </source>
</evidence>
<proteinExistence type="inferred from homology"/>
<evidence type="ECO:0000256" key="8">
    <source>
        <dbReference type="PROSITE-ProRule" id="PRU00282"/>
    </source>
</evidence>
<evidence type="ECO:0000256" key="1">
    <source>
        <dbReference type="ARBA" id="ARBA00004141"/>
    </source>
</evidence>
<keyword evidence="5" id="KW-0677">Repeat</keyword>
<evidence type="ECO:0000256" key="5">
    <source>
        <dbReference type="ARBA" id="ARBA00022737"/>
    </source>
</evidence>
<sequence length="394" mass="41288">MPLSVASVQPTPSTLGQHVSPARPGPGRQLAIGSAVLGSIILTRAVHRRLSAKRGGRAASASRLQVSPLVVDAMCGAIGEIAQIGLLYPLDTIKVKCQAQGAGMATVIRQFYAMGMRKSTLKALYAGMGPSALCSCFIGAVYLVHHDHSSFAGEPHSLHLAVPELADGEAEAVGANSTAWVATLSAFVSSIVTSTFEAPVELFRHRLQAGFVGGNMLGNMRSALSAGGVSSLYWNYSPFLLKAIPYDVAELFTYSQISEMQRNAREKGAAPQGLAALMQQVPQEMMDMLIGAFAGATAVIMSMPSDCIKTRIEMSAVAPPKGLVPGARNFMAVGRGLVAANGPKSLFVGLVPRLAEKVPSTMVYWLAVEGCRRALAPYVIGASPEALHTALQAA</sequence>
<dbReference type="SUPFAM" id="SSF103506">
    <property type="entry name" value="Mitochondrial carrier"/>
    <property type="match status" value="1"/>
</dbReference>
<dbReference type="EMBL" id="JALJOR010000011">
    <property type="protein sequence ID" value="KAK9809175.1"/>
    <property type="molecule type" value="Genomic_DNA"/>
</dbReference>
<evidence type="ECO:0000256" key="3">
    <source>
        <dbReference type="ARBA" id="ARBA00022448"/>
    </source>
</evidence>
<keyword evidence="4 8" id="KW-0812">Transmembrane</keyword>
<evidence type="ECO:0000256" key="10">
    <source>
        <dbReference type="SAM" id="MobiDB-lite"/>
    </source>
</evidence>
<organism evidence="11 12">
    <name type="scientific">[Myrmecia] bisecta</name>
    <dbReference type="NCBI Taxonomy" id="41462"/>
    <lineage>
        <taxon>Eukaryota</taxon>
        <taxon>Viridiplantae</taxon>
        <taxon>Chlorophyta</taxon>
        <taxon>core chlorophytes</taxon>
        <taxon>Trebouxiophyceae</taxon>
        <taxon>Trebouxiales</taxon>
        <taxon>Trebouxiaceae</taxon>
        <taxon>Myrmecia</taxon>
    </lineage>
</organism>
<keyword evidence="7 8" id="KW-0472">Membrane</keyword>
<comment type="similarity">
    <text evidence="2 9">Belongs to the mitochondrial carrier (TC 2.A.29) family.</text>
</comment>
<dbReference type="Proteomes" id="UP001489004">
    <property type="component" value="Unassembled WGS sequence"/>
</dbReference>
<keyword evidence="6" id="KW-1133">Transmembrane helix</keyword>
<keyword evidence="3 9" id="KW-0813">Transport</keyword>
<reference evidence="11 12" key="1">
    <citation type="journal article" date="2024" name="Nat. Commun.">
        <title>Phylogenomics reveals the evolutionary origins of lichenization in chlorophyte algae.</title>
        <authorList>
            <person name="Puginier C."/>
            <person name="Libourel C."/>
            <person name="Otte J."/>
            <person name="Skaloud P."/>
            <person name="Haon M."/>
            <person name="Grisel S."/>
            <person name="Petersen M."/>
            <person name="Berrin J.G."/>
            <person name="Delaux P.M."/>
            <person name="Dal Grande F."/>
            <person name="Keller J."/>
        </authorList>
    </citation>
    <scope>NUCLEOTIDE SEQUENCE [LARGE SCALE GENOMIC DNA]</scope>
    <source>
        <strain evidence="11 12">SAG 2043</strain>
    </source>
</reference>
<feature type="compositionally biased region" description="Polar residues" evidence="10">
    <location>
        <begin position="1"/>
        <end position="17"/>
    </location>
</feature>
<dbReference type="Pfam" id="PF00153">
    <property type="entry name" value="Mito_carr"/>
    <property type="match status" value="3"/>
</dbReference>
<accession>A0AAW1PH73</accession>
<dbReference type="InterPro" id="IPR023395">
    <property type="entry name" value="MCP_dom_sf"/>
</dbReference>
<evidence type="ECO:0000256" key="4">
    <source>
        <dbReference type="ARBA" id="ARBA00022692"/>
    </source>
</evidence>
<evidence type="ECO:0000256" key="2">
    <source>
        <dbReference type="ARBA" id="ARBA00006375"/>
    </source>
</evidence>
<evidence type="ECO:0008006" key="13">
    <source>
        <dbReference type="Google" id="ProtNLM"/>
    </source>
</evidence>
<dbReference type="PANTHER" id="PTHR45667">
    <property type="entry name" value="S-ADENOSYLMETHIONINE MITOCHONDRIAL CARRIER PROTEIN"/>
    <property type="match status" value="1"/>
</dbReference>
<feature type="repeat" description="Solcar" evidence="8">
    <location>
        <begin position="67"/>
        <end position="152"/>
    </location>
</feature>
<dbReference type="GO" id="GO:0016020">
    <property type="term" value="C:membrane"/>
    <property type="evidence" value="ECO:0007669"/>
    <property type="project" value="UniProtKB-SubCell"/>
</dbReference>
<dbReference type="PROSITE" id="PS50920">
    <property type="entry name" value="SOLCAR"/>
    <property type="match status" value="3"/>
</dbReference>
<protein>
    <recommendedName>
        <fullName evidence="13">Mitochondrial carrier protein</fullName>
    </recommendedName>
</protein>
<gene>
    <name evidence="11" type="ORF">WJX72_010841</name>
</gene>
<name>A0AAW1PH73_9CHLO</name>